<evidence type="ECO:0000259" key="3">
    <source>
        <dbReference type="SMART" id="SM00062"/>
    </source>
</evidence>
<dbReference type="SUPFAM" id="SSF53850">
    <property type="entry name" value="Periplasmic binding protein-like II"/>
    <property type="match status" value="1"/>
</dbReference>
<evidence type="ECO:0000256" key="1">
    <source>
        <dbReference type="ARBA" id="ARBA00010333"/>
    </source>
</evidence>
<dbReference type="RefSeq" id="WP_156358057.1">
    <property type="nucleotide sequence ID" value="NZ_CP060529.1"/>
</dbReference>
<dbReference type="PANTHER" id="PTHR35936">
    <property type="entry name" value="MEMBRANE-BOUND LYTIC MUREIN TRANSGLYCOSYLASE F"/>
    <property type="match status" value="1"/>
</dbReference>
<evidence type="ECO:0000256" key="2">
    <source>
        <dbReference type="ARBA" id="ARBA00022729"/>
    </source>
</evidence>
<proteinExistence type="inferred from homology"/>
<accession>A0A7W2KYM4</accession>
<dbReference type="Pfam" id="PF00497">
    <property type="entry name" value="SBP_bac_3"/>
    <property type="match status" value="1"/>
</dbReference>
<dbReference type="AlphaFoldDB" id="A0A7W2KYM4"/>
<reference evidence="4 5" key="1">
    <citation type="submission" date="2020-07" db="EMBL/GenBank/DDBJ databases">
        <title>Diversity of carbapenemase encoding genes among Pseudomonas putida group clinical isolates in a tertiary Brazilian hospital.</title>
        <authorList>
            <person name="Alberto-Lei F."/>
            <person name="Nodari C.S."/>
            <person name="Streling A.P."/>
            <person name="Paulino J.T."/>
            <person name="Bessa-Neto F.O."/>
            <person name="Cayo R."/>
            <person name="Gales A.C."/>
        </authorList>
    </citation>
    <scope>NUCLEOTIDE SEQUENCE [LARGE SCALE GENOMIC DNA]</scope>
    <source>
        <strain evidence="4 5">12464</strain>
    </source>
</reference>
<organism evidence="4 5">
    <name type="scientific">Pseudomonas putida</name>
    <name type="common">Arthrobacter siderocapsulatus</name>
    <dbReference type="NCBI Taxonomy" id="303"/>
    <lineage>
        <taxon>Bacteria</taxon>
        <taxon>Pseudomonadati</taxon>
        <taxon>Pseudomonadota</taxon>
        <taxon>Gammaproteobacteria</taxon>
        <taxon>Pseudomonadales</taxon>
        <taxon>Pseudomonadaceae</taxon>
        <taxon>Pseudomonas</taxon>
    </lineage>
</organism>
<sequence length="246" mass="27275">MAMTLFSNTQARPLAEIEKSGQLIIGTYGNFKPFTYFEDGHFVGFEVDIGNEIATRLKLKPEWKPMEFDSLLTGLAQDRWDMVTASFGITDERAKAVLFTAPHYCTGGAIVSTRPEVKTAQDLNGKKVSVQTGSTYFMALQNVPGVQVRNMSSDNARNALLSGKVDAWVTDKFVALMMQQKAAASAGAIRPVYIGDLLFSERVATAMKKDNTALAARYNQVLDDMLKDGTYEAISRKWFNEDVRCK</sequence>
<name>A0A7W2KYM4_PSEPU</name>
<comment type="similarity">
    <text evidence="1">Belongs to the bacterial solute-binding protein 3 family.</text>
</comment>
<dbReference type="InterPro" id="IPR001638">
    <property type="entry name" value="Solute-binding_3/MltF_N"/>
</dbReference>
<protein>
    <submittedName>
        <fullName evidence="4">Amino acid ABC transporter substrate-binding protein</fullName>
    </submittedName>
</protein>
<dbReference type="Gene3D" id="3.40.190.10">
    <property type="entry name" value="Periplasmic binding protein-like II"/>
    <property type="match status" value="2"/>
</dbReference>
<evidence type="ECO:0000313" key="5">
    <source>
        <dbReference type="Proteomes" id="UP000553948"/>
    </source>
</evidence>
<dbReference type="Proteomes" id="UP000553948">
    <property type="component" value="Unassembled WGS sequence"/>
</dbReference>
<evidence type="ECO:0000313" key="4">
    <source>
        <dbReference type="EMBL" id="MBA6115247.1"/>
    </source>
</evidence>
<dbReference type="PANTHER" id="PTHR35936:SF19">
    <property type="entry name" value="AMINO-ACID-BINDING PROTEIN YXEM-RELATED"/>
    <property type="match status" value="1"/>
</dbReference>
<keyword evidence="2" id="KW-0732">Signal</keyword>
<dbReference type="EMBL" id="JACGDG010000004">
    <property type="protein sequence ID" value="MBA6115247.1"/>
    <property type="molecule type" value="Genomic_DNA"/>
</dbReference>
<dbReference type="CDD" id="cd13530">
    <property type="entry name" value="PBP2_peptides_like"/>
    <property type="match status" value="1"/>
</dbReference>
<dbReference type="SMART" id="SM00062">
    <property type="entry name" value="PBPb"/>
    <property type="match status" value="1"/>
</dbReference>
<comment type="caution">
    <text evidence="4">The sequence shown here is derived from an EMBL/GenBank/DDBJ whole genome shotgun (WGS) entry which is preliminary data.</text>
</comment>
<feature type="domain" description="Solute-binding protein family 3/N-terminal" evidence="3">
    <location>
        <begin position="22"/>
        <end position="242"/>
    </location>
</feature>
<gene>
    <name evidence="4" type="ORF">H4C47_05850</name>
</gene>